<dbReference type="Proteomes" id="UP000247978">
    <property type="component" value="Unassembled WGS sequence"/>
</dbReference>
<comment type="caution">
    <text evidence="2">The sequence shown here is derived from an EMBL/GenBank/DDBJ whole genome shotgun (WGS) entry which is preliminary data.</text>
</comment>
<name>A0A2V3W8H5_9BACI</name>
<organism evidence="2 3">
    <name type="scientific">Pseudogracilibacillus auburnensis</name>
    <dbReference type="NCBI Taxonomy" id="1494959"/>
    <lineage>
        <taxon>Bacteria</taxon>
        <taxon>Bacillati</taxon>
        <taxon>Bacillota</taxon>
        <taxon>Bacilli</taxon>
        <taxon>Bacillales</taxon>
        <taxon>Bacillaceae</taxon>
        <taxon>Pseudogracilibacillus</taxon>
    </lineage>
</organism>
<keyword evidence="1" id="KW-1133">Transmembrane helix</keyword>
<evidence type="ECO:0000313" key="2">
    <source>
        <dbReference type="EMBL" id="PXW89281.1"/>
    </source>
</evidence>
<keyword evidence="3" id="KW-1185">Reference proteome</keyword>
<dbReference type="AlphaFoldDB" id="A0A2V3W8H5"/>
<evidence type="ECO:0000256" key="1">
    <source>
        <dbReference type="SAM" id="Phobius"/>
    </source>
</evidence>
<feature type="transmembrane region" description="Helical" evidence="1">
    <location>
        <begin position="6"/>
        <end position="27"/>
    </location>
</feature>
<proteinExistence type="predicted"/>
<reference evidence="2 3" key="1">
    <citation type="submission" date="2018-05" db="EMBL/GenBank/DDBJ databases">
        <title>Genomic Encyclopedia of Type Strains, Phase IV (KMG-IV): sequencing the most valuable type-strain genomes for metagenomic binning, comparative biology and taxonomic classification.</title>
        <authorList>
            <person name="Goeker M."/>
        </authorList>
    </citation>
    <scope>NUCLEOTIDE SEQUENCE [LARGE SCALE GENOMIC DNA]</scope>
    <source>
        <strain evidence="2 3">DSM 28556</strain>
    </source>
</reference>
<gene>
    <name evidence="2" type="ORF">DFR56_10257</name>
</gene>
<keyword evidence="1" id="KW-0472">Membrane</keyword>
<feature type="transmembrane region" description="Helical" evidence="1">
    <location>
        <begin position="34"/>
        <end position="54"/>
    </location>
</feature>
<evidence type="ECO:0000313" key="3">
    <source>
        <dbReference type="Proteomes" id="UP000247978"/>
    </source>
</evidence>
<keyword evidence="1" id="KW-0812">Transmembrane</keyword>
<protein>
    <submittedName>
        <fullName evidence="2">Uncharacterized protein</fullName>
    </submittedName>
</protein>
<dbReference type="EMBL" id="QJJQ01000002">
    <property type="protein sequence ID" value="PXW89281.1"/>
    <property type="molecule type" value="Genomic_DNA"/>
</dbReference>
<sequence length="56" mass="6737">MKVYGLISFLCLFLIFLYTIGFAWQLWKEEKNKMGSIFVSIIALLIIIIPFYFFRH</sequence>
<accession>A0A2V3W8H5</accession>